<dbReference type="PANTHER" id="PTHR35145:SF1">
    <property type="entry name" value="CYTOPLASMIC PROTEIN"/>
    <property type="match status" value="1"/>
</dbReference>
<proteinExistence type="predicted"/>
<dbReference type="PANTHER" id="PTHR35145">
    <property type="entry name" value="CYTOPLASMIC PROTEIN-RELATED"/>
    <property type="match status" value="1"/>
</dbReference>
<sequence length="124" mass="14713">MNIEELRLFCLAKASSTEEFPFDEDTLVFKVMGKMFALASLKKWEQEDFSVNVKCDPEYAQELRAKYPEHVLPGYHMHKKHWNTVKIQDTSLTDRLIKHLINHSYDLVVSKLPKKKRELLKENY</sequence>
<dbReference type="Pfam" id="PF04237">
    <property type="entry name" value="YjbR"/>
    <property type="match status" value="1"/>
</dbReference>
<evidence type="ECO:0000313" key="2">
    <source>
        <dbReference type="Proteomes" id="UP000184462"/>
    </source>
</evidence>
<dbReference type="RefSeq" id="WP_073193595.1">
    <property type="nucleotide sequence ID" value="NZ_FQTW01000010.1"/>
</dbReference>
<dbReference type="OrthoDB" id="9789813at2"/>
<keyword evidence="2" id="KW-1185">Reference proteome</keyword>
<dbReference type="InterPro" id="IPR038056">
    <property type="entry name" value="YjbR-like_sf"/>
</dbReference>
<reference evidence="1 2" key="1">
    <citation type="submission" date="2016-11" db="EMBL/GenBank/DDBJ databases">
        <authorList>
            <person name="Jaros S."/>
            <person name="Januszkiewicz K."/>
            <person name="Wedrychowicz H."/>
        </authorList>
    </citation>
    <scope>NUCLEOTIDE SEQUENCE [LARGE SCALE GENOMIC DNA]</scope>
    <source>
        <strain evidence="1 2">DSM 25661</strain>
    </source>
</reference>
<evidence type="ECO:0000313" key="1">
    <source>
        <dbReference type="EMBL" id="SHE96736.1"/>
    </source>
</evidence>
<keyword evidence="1" id="KW-0238">DNA-binding</keyword>
<dbReference type="EMBL" id="FQTW01000010">
    <property type="protein sequence ID" value="SHE96736.1"/>
    <property type="molecule type" value="Genomic_DNA"/>
</dbReference>
<name>A0A1M4XTQ8_9FLAO</name>
<dbReference type="Proteomes" id="UP000184462">
    <property type="component" value="Unassembled WGS sequence"/>
</dbReference>
<dbReference type="GO" id="GO:0003677">
    <property type="term" value="F:DNA binding"/>
    <property type="evidence" value="ECO:0007669"/>
    <property type="project" value="UniProtKB-KW"/>
</dbReference>
<accession>A0A1M4XTQ8</accession>
<dbReference type="InterPro" id="IPR058532">
    <property type="entry name" value="YjbR/MT2646/Rv2570-like"/>
</dbReference>
<gene>
    <name evidence="1" type="ORF">SAMN05444278_11054</name>
</gene>
<organism evidence="1 2">
    <name type="scientific">Psychroflexus salarius</name>
    <dbReference type="NCBI Taxonomy" id="1155689"/>
    <lineage>
        <taxon>Bacteria</taxon>
        <taxon>Pseudomonadati</taxon>
        <taxon>Bacteroidota</taxon>
        <taxon>Flavobacteriia</taxon>
        <taxon>Flavobacteriales</taxon>
        <taxon>Flavobacteriaceae</taxon>
        <taxon>Psychroflexus</taxon>
    </lineage>
</organism>
<dbReference type="AlphaFoldDB" id="A0A1M4XTQ8"/>
<protein>
    <submittedName>
        <fullName evidence="1">Predicted DNA-binding protein, MmcQ/YjbR family</fullName>
    </submittedName>
</protein>
<dbReference type="Gene3D" id="3.90.1150.30">
    <property type="match status" value="1"/>
</dbReference>
<dbReference type="InterPro" id="IPR007351">
    <property type="entry name" value="YjbR"/>
</dbReference>
<dbReference type="SUPFAM" id="SSF142906">
    <property type="entry name" value="YjbR-like"/>
    <property type="match status" value="1"/>
</dbReference>